<gene>
    <name evidence="2" type="ORF">CVIRNUC_011133</name>
</gene>
<feature type="region of interest" description="Disordered" evidence="1">
    <location>
        <begin position="1"/>
        <end position="69"/>
    </location>
</feature>
<organism evidence="2 3">
    <name type="scientific">Coccomyxa viridis</name>
    <dbReference type="NCBI Taxonomy" id="1274662"/>
    <lineage>
        <taxon>Eukaryota</taxon>
        <taxon>Viridiplantae</taxon>
        <taxon>Chlorophyta</taxon>
        <taxon>core chlorophytes</taxon>
        <taxon>Trebouxiophyceae</taxon>
        <taxon>Trebouxiophyceae incertae sedis</taxon>
        <taxon>Coccomyxaceae</taxon>
        <taxon>Coccomyxa</taxon>
    </lineage>
</organism>
<dbReference type="Proteomes" id="UP001314263">
    <property type="component" value="Unassembled WGS sequence"/>
</dbReference>
<feature type="compositionally biased region" description="Polar residues" evidence="1">
    <location>
        <begin position="57"/>
        <end position="68"/>
    </location>
</feature>
<accession>A0AAV1IMP2</accession>
<feature type="compositionally biased region" description="Polar residues" evidence="1">
    <location>
        <begin position="32"/>
        <end position="43"/>
    </location>
</feature>
<keyword evidence="3" id="KW-1185">Reference proteome</keyword>
<reference evidence="2 3" key="1">
    <citation type="submission" date="2023-10" db="EMBL/GenBank/DDBJ databases">
        <authorList>
            <person name="Maclean D."/>
            <person name="Macfadyen A."/>
        </authorList>
    </citation>
    <scope>NUCLEOTIDE SEQUENCE [LARGE SCALE GENOMIC DNA]</scope>
</reference>
<proteinExistence type="predicted"/>
<comment type="caution">
    <text evidence="2">The sequence shown here is derived from an EMBL/GenBank/DDBJ whole genome shotgun (WGS) entry which is preliminary data.</text>
</comment>
<dbReference type="EMBL" id="CAUYUE010000018">
    <property type="protein sequence ID" value="CAK0787911.1"/>
    <property type="molecule type" value="Genomic_DNA"/>
</dbReference>
<evidence type="ECO:0000313" key="2">
    <source>
        <dbReference type="EMBL" id="CAK0787911.1"/>
    </source>
</evidence>
<protein>
    <submittedName>
        <fullName evidence="2">Uncharacterized protein</fullName>
    </submittedName>
</protein>
<sequence length="338" mass="36538">MSGANKRGDSPSSYVRECISSLEAAEAEQQASTHSPLAQQADTRSPAERRDGRRSRQSSAPPTSQTANDADIAGWEAALKQAAGTHKTLVHAVNQYKELLADSERRLQQERASHRESIKQMSLMTAQIQEKTAALAAQEETMHSLRCSEERLAKLAGSQQQHIQDLQAKLMDSLCEDLSRLPVQWQVTHDVLTVVRDTIKLLQQAEKRLEDVSARKGWLQRSQPKQKVQQCADHNHLRAVFTQKSAGALQSALKVSGLCATVSASLVDSCIPTMSMLTPGSRTPDEQAASSTAEAVSAQAQTAKLRRGPAGHLLRMAYGVSGAGCGIALGCYRACSAS</sequence>
<evidence type="ECO:0000256" key="1">
    <source>
        <dbReference type="SAM" id="MobiDB-lite"/>
    </source>
</evidence>
<evidence type="ECO:0000313" key="3">
    <source>
        <dbReference type="Proteomes" id="UP001314263"/>
    </source>
</evidence>
<dbReference type="AlphaFoldDB" id="A0AAV1IMP2"/>
<name>A0AAV1IMP2_9CHLO</name>